<evidence type="ECO:0000256" key="1">
    <source>
        <dbReference type="SAM" id="Phobius"/>
    </source>
</evidence>
<gene>
    <name evidence="2" type="ORF">LP52_05015</name>
</gene>
<keyword evidence="1" id="KW-0812">Transmembrane</keyword>
<proteinExistence type="predicted"/>
<feature type="transmembrane region" description="Helical" evidence="1">
    <location>
        <begin position="119"/>
        <end position="145"/>
    </location>
</feature>
<name>A0A0C2JL40_9ACTN</name>
<sequence>MLGTAVLLFAMVAVSWIAWDSVPEIVTTREAAQQRDATEVPRWVILSAFPAAGVVITGLLMLAPRTERVLERRFDLRFGADSNVGKQRALDLTLVLVSGLLLALQILVALLFASAPIPVLPAVLAVLGPFLVALGAAMPAIGRAVSLPRSPQARRLVWAWAQAHRPGGRAMSALGLALLVAVPAAHTLVPQSGPAAVLVGGAAALSVLLPFAVMALSTVRTLLGADGEYGEYGTGTDSEGF</sequence>
<dbReference type="EMBL" id="JROO01000009">
    <property type="protein sequence ID" value="KIH99635.1"/>
    <property type="molecule type" value="Genomic_DNA"/>
</dbReference>
<dbReference type="OrthoDB" id="3544060at2"/>
<protein>
    <recommendedName>
        <fullName evidence="4">DUF1648 domain-containing protein</fullName>
    </recommendedName>
</protein>
<keyword evidence="1" id="KW-1133">Transmembrane helix</keyword>
<feature type="transmembrane region" description="Helical" evidence="1">
    <location>
        <begin position="170"/>
        <end position="189"/>
    </location>
</feature>
<dbReference type="AlphaFoldDB" id="A0A0C2JL40"/>
<feature type="transmembrane region" description="Helical" evidence="1">
    <location>
        <begin position="44"/>
        <end position="63"/>
    </location>
</feature>
<feature type="transmembrane region" description="Helical" evidence="1">
    <location>
        <begin position="195"/>
        <end position="216"/>
    </location>
</feature>
<dbReference type="Proteomes" id="UP000031675">
    <property type="component" value="Unassembled WGS sequence"/>
</dbReference>
<feature type="transmembrane region" description="Helical" evidence="1">
    <location>
        <begin position="92"/>
        <end position="113"/>
    </location>
</feature>
<evidence type="ECO:0008006" key="4">
    <source>
        <dbReference type="Google" id="ProtNLM"/>
    </source>
</evidence>
<accession>A0A0C2JL40</accession>
<keyword evidence="1" id="KW-0472">Membrane</keyword>
<organism evidence="2 3">
    <name type="scientific">Streptomonospora alba</name>
    <dbReference type="NCBI Taxonomy" id="183763"/>
    <lineage>
        <taxon>Bacteria</taxon>
        <taxon>Bacillati</taxon>
        <taxon>Actinomycetota</taxon>
        <taxon>Actinomycetes</taxon>
        <taxon>Streptosporangiales</taxon>
        <taxon>Nocardiopsidaceae</taxon>
        <taxon>Streptomonospora</taxon>
    </lineage>
</organism>
<evidence type="ECO:0000313" key="2">
    <source>
        <dbReference type="EMBL" id="KIH99635.1"/>
    </source>
</evidence>
<reference evidence="3" key="1">
    <citation type="journal article" date="2015" name="Chem. Biol.">
        <title>Structure, bioactivity, and resistance mechanism of streptomonomicin, an unusual lasso Peptide from an understudied halophilic actinomycete.</title>
        <authorList>
            <person name="Metelev M."/>
            <person name="Tietz J.I."/>
            <person name="Melby J.O."/>
            <person name="Blair P.M."/>
            <person name="Zhu L."/>
            <person name="Livnat I."/>
            <person name="Severinov K."/>
            <person name="Mitchell D.A."/>
        </authorList>
    </citation>
    <scope>NUCLEOTIDE SEQUENCE [LARGE SCALE GENOMIC DNA]</scope>
    <source>
        <strain evidence="3">YIM 90003</strain>
    </source>
</reference>
<dbReference type="RefSeq" id="WP_040271198.1">
    <property type="nucleotide sequence ID" value="NZ_JROO01000009.1"/>
</dbReference>
<evidence type="ECO:0000313" key="3">
    <source>
        <dbReference type="Proteomes" id="UP000031675"/>
    </source>
</evidence>
<keyword evidence="3" id="KW-1185">Reference proteome</keyword>
<comment type="caution">
    <text evidence="2">The sequence shown here is derived from an EMBL/GenBank/DDBJ whole genome shotgun (WGS) entry which is preliminary data.</text>
</comment>